<dbReference type="Gene3D" id="3.40.50.10380">
    <property type="entry name" value="Malic enzyme, N-terminal domain"/>
    <property type="match status" value="1"/>
</dbReference>
<dbReference type="CDD" id="cd05311">
    <property type="entry name" value="NAD_bind_2_malic_enz"/>
    <property type="match status" value="1"/>
</dbReference>
<evidence type="ECO:0000313" key="6">
    <source>
        <dbReference type="Proteomes" id="UP001501671"/>
    </source>
</evidence>
<protein>
    <recommendedName>
        <fullName evidence="7">Malic enzyme</fullName>
    </recommendedName>
</protein>
<keyword evidence="6" id="KW-1185">Reference proteome</keyword>
<feature type="domain" description="Malic enzyme N-terminal" evidence="4">
    <location>
        <begin position="18"/>
        <end position="151"/>
    </location>
</feature>
<gene>
    <name evidence="5" type="ORF">GCM10023144_23580</name>
</gene>
<name>A0ABP8H1S4_9BURK</name>
<dbReference type="Pfam" id="PF00390">
    <property type="entry name" value="malic"/>
    <property type="match status" value="2"/>
</dbReference>
<comment type="similarity">
    <text evidence="1">Belongs to the malic enzymes family.</text>
</comment>
<dbReference type="PIRSF" id="PIRSF000106">
    <property type="entry name" value="ME"/>
    <property type="match status" value="1"/>
</dbReference>
<dbReference type="InterPro" id="IPR001891">
    <property type="entry name" value="Malic_OxRdtase"/>
</dbReference>
<organism evidence="5 6">
    <name type="scientific">Pigmentiphaga soli</name>
    <dbReference type="NCBI Taxonomy" id="1007095"/>
    <lineage>
        <taxon>Bacteria</taxon>
        <taxon>Pseudomonadati</taxon>
        <taxon>Pseudomonadota</taxon>
        <taxon>Betaproteobacteria</taxon>
        <taxon>Burkholderiales</taxon>
        <taxon>Alcaligenaceae</taxon>
        <taxon>Pigmentiphaga</taxon>
    </lineage>
</organism>
<evidence type="ECO:0000256" key="2">
    <source>
        <dbReference type="ARBA" id="ARBA00023002"/>
    </source>
</evidence>
<evidence type="ECO:0000256" key="1">
    <source>
        <dbReference type="ARBA" id="ARBA00008785"/>
    </source>
</evidence>
<dbReference type="InterPro" id="IPR012302">
    <property type="entry name" value="Malic_NAD-bd"/>
</dbReference>
<dbReference type="EMBL" id="BAABFO010000010">
    <property type="protein sequence ID" value="GAA4332951.1"/>
    <property type="molecule type" value="Genomic_DNA"/>
</dbReference>
<dbReference type="InterPro" id="IPR046346">
    <property type="entry name" value="Aminoacid_DH-like_N_sf"/>
</dbReference>
<dbReference type="SMART" id="SM01274">
    <property type="entry name" value="malic"/>
    <property type="match status" value="1"/>
</dbReference>
<dbReference type="InterPro" id="IPR012301">
    <property type="entry name" value="Malic_N_dom"/>
</dbReference>
<accession>A0ABP8H1S4</accession>
<dbReference type="InterPro" id="IPR036291">
    <property type="entry name" value="NAD(P)-bd_dom_sf"/>
</dbReference>
<dbReference type="PANTHER" id="PTHR43237">
    <property type="entry name" value="NADP-DEPENDENT MALIC ENZYME"/>
    <property type="match status" value="1"/>
</dbReference>
<dbReference type="Gene3D" id="3.40.50.720">
    <property type="entry name" value="NAD(P)-binding Rossmann-like Domain"/>
    <property type="match status" value="1"/>
</dbReference>
<keyword evidence="2" id="KW-0560">Oxidoreductase</keyword>
<evidence type="ECO:0000313" key="5">
    <source>
        <dbReference type="EMBL" id="GAA4332951.1"/>
    </source>
</evidence>
<comment type="caution">
    <text evidence="5">The sequence shown here is derived from an EMBL/GenBank/DDBJ whole genome shotgun (WGS) entry which is preliminary data.</text>
</comment>
<evidence type="ECO:0008006" key="7">
    <source>
        <dbReference type="Google" id="ProtNLM"/>
    </source>
</evidence>
<dbReference type="SMART" id="SM00919">
    <property type="entry name" value="Malic_M"/>
    <property type="match status" value="1"/>
</dbReference>
<dbReference type="Proteomes" id="UP001501671">
    <property type="component" value="Unassembled WGS sequence"/>
</dbReference>
<sequence length="426" mass="45651">MDSSLTDRALAYHQFPTAGKIAVVPTKTLDSQSDLSLAYSPGVAAACEAIANEQHNVGRYTSRSNLVAVISNGTAVLGLGNIGPYAAKPVMEGKACLFQKFAGINVFDLELAETDPDKLIDAIAMMEPTFGGINLEDIKAPECFYIERKLSERMSIPVFHDDQHGTAIVTSAAIVNGLRIAEKSLDDVRLVCSGAGAAAIACLDLLVRQGLRKENVVLVDSKGVVFEGRDERMEFNKSRYATTGTARSLVDAVKDADVFLGCSAGGLLKPEMVASMALRPLILALANPEPEIRPEEAKAVRSDCLIATGRSDYPNQVNNVLCFPFLFRGALDVDAMRITDEMKLACVEALASIARQDVPAEVAKVYGKELRFGPDYFIPTPFDPRLIGEIAAAVAQAAMDSGVARRPIDNIDAYREALLKKPAAAA</sequence>
<dbReference type="InterPro" id="IPR037062">
    <property type="entry name" value="Malic_N_dom_sf"/>
</dbReference>
<proteinExistence type="inferred from homology"/>
<reference evidence="6" key="1">
    <citation type="journal article" date="2019" name="Int. J. Syst. Evol. Microbiol.">
        <title>The Global Catalogue of Microorganisms (GCM) 10K type strain sequencing project: providing services to taxonomists for standard genome sequencing and annotation.</title>
        <authorList>
            <consortium name="The Broad Institute Genomics Platform"/>
            <consortium name="The Broad Institute Genome Sequencing Center for Infectious Disease"/>
            <person name="Wu L."/>
            <person name="Ma J."/>
        </authorList>
    </citation>
    <scope>NUCLEOTIDE SEQUENCE [LARGE SCALE GENOMIC DNA]</scope>
    <source>
        <strain evidence="6">JCM 17666</strain>
    </source>
</reference>
<dbReference type="PANTHER" id="PTHR43237:SF4">
    <property type="entry name" value="NADP-DEPENDENT MALIC ENZYME"/>
    <property type="match status" value="1"/>
</dbReference>
<dbReference type="InterPro" id="IPR045213">
    <property type="entry name" value="Malic_NAD-bd_bact_type"/>
</dbReference>
<dbReference type="InterPro" id="IPR051674">
    <property type="entry name" value="Malate_Decarboxylase"/>
</dbReference>
<dbReference type="Pfam" id="PF03949">
    <property type="entry name" value="Malic_M"/>
    <property type="match status" value="1"/>
</dbReference>
<dbReference type="SUPFAM" id="SSF51735">
    <property type="entry name" value="NAD(P)-binding Rossmann-fold domains"/>
    <property type="match status" value="1"/>
</dbReference>
<evidence type="ECO:0000259" key="3">
    <source>
        <dbReference type="SMART" id="SM00919"/>
    </source>
</evidence>
<feature type="domain" description="Malic enzyme NAD-binding" evidence="3">
    <location>
        <begin position="163"/>
        <end position="399"/>
    </location>
</feature>
<evidence type="ECO:0000259" key="4">
    <source>
        <dbReference type="SMART" id="SM01274"/>
    </source>
</evidence>
<dbReference type="SUPFAM" id="SSF53223">
    <property type="entry name" value="Aminoacid dehydrogenase-like, N-terminal domain"/>
    <property type="match status" value="1"/>
</dbReference>